<evidence type="ECO:0000313" key="1">
    <source>
        <dbReference type="EMBL" id="PAV30370.1"/>
    </source>
</evidence>
<dbReference type="EMBL" id="NPOA01000004">
    <property type="protein sequence ID" value="PAV30370.1"/>
    <property type="molecule type" value="Genomic_DNA"/>
</dbReference>
<comment type="caution">
    <text evidence="1">The sequence shown here is derived from an EMBL/GenBank/DDBJ whole genome shotgun (WGS) entry which is preliminary data.</text>
</comment>
<gene>
    <name evidence="1" type="ORF">CIL05_07820</name>
</gene>
<accession>A0A2A2IGU9</accession>
<dbReference type="AlphaFoldDB" id="A0A2A2IGU9"/>
<reference evidence="1 2" key="1">
    <citation type="submission" date="2017-08" db="EMBL/GenBank/DDBJ databases">
        <title>Virgibacillus indicus sp. nov. and Virgibacillus profoundi sp. nov, two moderately halophilic bacteria isolated from marine sediment by using the Microfluidic Streak Plate.</title>
        <authorList>
            <person name="Xu B."/>
            <person name="Hu B."/>
            <person name="Wang J."/>
            <person name="Zhu Y."/>
            <person name="Huang L."/>
            <person name="Du W."/>
            <person name="Huang Y."/>
        </authorList>
    </citation>
    <scope>NUCLEOTIDE SEQUENCE [LARGE SCALE GENOMIC DNA]</scope>
    <source>
        <strain evidence="1 2">IO3-P3-H5</strain>
    </source>
</reference>
<dbReference type="Proteomes" id="UP000218887">
    <property type="component" value="Unassembled WGS sequence"/>
</dbReference>
<organism evidence="1 2">
    <name type="scientific">Virgibacillus profundi</name>
    <dbReference type="NCBI Taxonomy" id="2024555"/>
    <lineage>
        <taxon>Bacteria</taxon>
        <taxon>Bacillati</taxon>
        <taxon>Bacillota</taxon>
        <taxon>Bacilli</taxon>
        <taxon>Bacillales</taxon>
        <taxon>Bacillaceae</taxon>
        <taxon>Virgibacillus</taxon>
    </lineage>
</organism>
<name>A0A2A2IGU9_9BACI</name>
<keyword evidence="2" id="KW-1185">Reference proteome</keyword>
<proteinExistence type="predicted"/>
<protein>
    <submittedName>
        <fullName evidence="1">Uncharacterized protein</fullName>
    </submittedName>
</protein>
<sequence length="61" mass="7116">MLKFDNISIELNYETLELAKNKVDPILIDDESDVDSAVGLTLDQAKWLRDNIDYIIKRFED</sequence>
<evidence type="ECO:0000313" key="2">
    <source>
        <dbReference type="Proteomes" id="UP000218887"/>
    </source>
</evidence>
<dbReference type="RefSeq" id="WP_095654972.1">
    <property type="nucleotide sequence ID" value="NZ_NPOA01000004.1"/>
</dbReference>